<dbReference type="InterPro" id="IPR013325">
    <property type="entry name" value="RNA_pol_sigma_r2"/>
</dbReference>
<dbReference type="GO" id="GO:0016987">
    <property type="term" value="F:sigma factor activity"/>
    <property type="evidence" value="ECO:0007669"/>
    <property type="project" value="UniProtKB-KW"/>
</dbReference>
<dbReference type="PANTHER" id="PTHR43133">
    <property type="entry name" value="RNA POLYMERASE ECF-TYPE SIGMA FACTO"/>
    <property type="match status" value="1"/>
</dbReference>
<keyword evidence="3" id="KW-0731">Sigma factor</keyword>
<gene>
    <name evidence="7" type="ORF">BCF44_13454</name>
</gene>
<dbReference type="InterPro" id="IPR014284">
    <property type="entry name" value="RNA_pol_sigma-70_dom"/>
</dbReference>
<dbReference type="InterPro" id="IPR007627">
    <property type="entry name" value="RNA_pol_sigma70_r2"/>
</dbReference>
<dbReference type="Gene3D" id="1.10.1740.10">
    <property type="match status" value="1"/>
</dbReference>
<dbReference type="Pfam" id="PF08281">
    <property type="entry name" value="Sigma70_r4_2"/>
    <property type="match status" value="1"/>
</dbReference>
<dbReference type="CDD" id="cd06171">
    <property type="entry name" value="Sigma70_r4"/>
    <property type="match status" value="1"/>
</dbReference>
<dbReference type="Gene3D" id="1.10.10.10">
    <property type="entry name" value="Winged helix-like DNA-binding domain superfamily/Winged helix DNA-binding domain"/>
    <property type="match status" value="1"/>
</dbReference>
<dbReference type="OrthoDB" id="4184921at2"/>
<dbReference type="AlphaFoldDB" id="A0A3E0GUL9"/>
<evidence type="ECO:0000259" key="5">
    <source>
        <dbReference type="Pfam" id="PF04542"/>
    </source>
</evidence>
<accession>A0A3E0GUL9</accession>
<evidence type="ECO:0000313" key="7">
    <source>
        <dbReference type="EMBL" id="REH26199.1"/>
    </source>
</evidence>
<feature type="domain" description="RNA polymerase sigma factor 70 region 4 type 2" evidence="6">
    <location>
        <begin position="103"/>
        <end position="154"/>
    </location>
</feature>
<dbReference type="InterPro" id="IPR036388">
    <property type="entry name" value="WH-like_DNA-bd_sf"/>
</dbReference>
<organism evidence="7 8">
    <name type="scientific">Kutzneria buriramensis</name>
    <dbReference type="NCBI Taxonomy" id="1045776"/>
    <lineage>
        <taxon>Bacteria</taxon>
        <taxon>Bacillati</taxon>
        <taxon>Actinomycetota</taxon>
        <taxon>Actinomycetes</taxon>
        <taxon>Pseudonocardiales</taxon>
        <taxon>Pseudonocardiaceae</taxon>
        <taxon>Kutzneria</taxon>
    </lineage>
</organism>
<keyword evidence="4" id="KW-0804">Transcription</keyword>
<feature type="domain" description="RNA polymerase sigma-70 region 2" evidence="5">
    <location>
        <begin position="13"/>
        <end position="75"/>
    </location>
</feature>
<dbReference type="InterPro" id="IPR013249">
    <property type="entry name" value="RNA_pol_sigma70_r4_t2"/>
</dbReference>
<dbReference type="RefSeq" id="WP_116182029.1">
    <property type="nucleotide sequence ID" value="NZ_CP144375.1"/>
</dbReference>
<evidence type="ECO:0000256" key="4">
    <source>
        <dbReference type="ARBA" id="ARBA00023163"/>
    </source>
</evidence>
<evidence type="ECO:0000256" key="3">
    <source>
        <dbReference type="ARBA" id="ARBA00023082"/>
    </source>
</evidence>
<proteinExistence type="inferred from homology"/>
<keyword evidence="2" id="KW-0805">Transcription regulation</keyword>
<dbReference type="SUPFAM" id="SSF88659">
    <property type="entry name" value="Sigma3 and sigma4 domains of RNA polymerase sigma factors"/>
    <property type="match status" value="1"/>
</dbReference>
<protein>
    <submittedName>
        <fullName evidence="7">RNA polymerase sigma-70 factor (ECF subfamily)</fullName>
    </submittedName>
</protein>
<dbReference type="EMBL" id="QUNO01000034">
    <property type="protein sequence ID" value="REH26199.1"/>
    <property type="molecule type" value="Genomic_DNA"/>
</dbReference>
<dbReference type="PANTHER" id="PTHR43133:SF25">
    <property type="entry name" value="RNA POLYMERASE SIGMA FACTOR RFAY-RELATED"/>
    <property type="match status" value="1"/>
</dbReference>
<dbReference type="SUPFAM" id="SSF88946">
    <property type="entry name" value="Sigma2 domain of RNA polymerase sigma factors"/>
    <property type="match status" value="1"/>
</dbReference>
<keyword evidence="8" id="KW-1185">Reference proteome</keyword>
<name>A0A3E0GUL9_9PSEU</name>
<sequence length="171" mass="18848">MDVEAFEALYHTHYAALLRYGARRIDHDAALDVVAETFLIAWRRPDAVPVDNPLPWLYATARRVLANHRRGQARRDQLDERIGATGPPPVTADHADGVAARTDVLRALAALSPGDQEVLLLTEWDGLSAQVAAEVLGCSLSAFKVRLHRARQRLAASMTTPRMHIVKGQTT</sequence>
<evidence type="ECO:0000259" key="6">
    <source>
        <dbReference type="Pfam" id="PF08281"/>
    </source>
</evidence>
<comment type="similarity">
    <text evidence="1">Belongs to the sigma-70 factor family. ECF subfamily.</text>
</comment>
<dbReference type="GO" id="GO:0006352">
    <property type="term" value="P:DNA-templated transcription initiation"/>
    <property type="evidence" value="ECO:0007669"/>
    <property type="project" value="InterPro"/>
</dbReference>
<evidence type="ECO:0000313" key="8">
    <source>
        <dbReference type="Proteomes" id="UP000256269"/>
    </source>
</evidence>
<evidence type="ECO:0000256" key="1">
    <source>
        <dbReference type="ARBA" id="ARBA00010641"/>
    </source>
</evidence>
<dbReference type="InterPro" id="IPR039425">
    <property type="entry name" value="RNA_pol_sigma-70-like"/>
</dbReference>
<comment type="caution">
    <text evidence="7">The sequence shown here is derived from an EMBL/GenBank/DDBJ whole genome shotgun (WGS) entry which is preliminary data.</text>
</comment>
<evidence type="ECO:0000256" key="2">
    <source>
        <dbReference type="ARBA" id="ARBA00023015"/>
    </source>
</evidence>
<dbReference type="NCBIfam" id="TIGR02937">
    <property type="entry name" value="sigma70-ECF"/>
    <property type="match status" value="1"/>
</dbReference>
<dbReference type="InterPro" id="IPR013324">
    <property type="entry name" value="RNA_pol_sigma_r3/r4-like"/>
</dbReference>
<dbReference type="Proteomes" id="UP000256269">
    <property type="component" value="Unassembled WGS sequence"/>
</dbReference>
<dbReference type="GO" id="GO:0003677">
    <property type="term" value="F:DNA binding"/>
    <property type="evidence" value="ECO:0007669"/>
    <property type="project" value="InterPro"/>
</dbReference>
<reference evidence="7 8" key="1">
    <citation type="submission" date="2018-08" db="EMBL/GenBank/DDBJ databases">
        <title>Genomic Encyclopedia of Archaeal and Bacterial Type Strains, Phase II (KMG-II): from individual species to whole genera.</title>
        <authorList>
            <person name="Goeker M."/>
        </authorList>
    </citation>
    <scope>NUCLEOTIDE SEQUENCE [LARGE SCALE GENOMIC DNA]</scope>
    <source>
        <strain evidence="7 8">DSM 45791</strain>
    </source>
</reference>
<dbReference type="Pfam" id="PF04542">
    <property type="entry name" value="Sigma70_r2"/>
    <property type="match status" value="1"/>
</dbReference>